<feature type="compositionally biased region" description="Basic and acidic residues" evidence="1">
    <location>
        <begin position="38"/>
        <end position="51"/>
    </location>
</feature>
<keyword evidence="4" id="KW-1185">Reference proteome</keyword>
<evidence type="ECO:0000313" key="3">
    <source>
        <dbReference type="EMBL" id="KNC95825.1"/>
    </source>
</evidence>
<gene>
    <name evidence="3" type="ORF">SPPG_08765</name>
</gene>
<feature type="compositionally biased region" description="Polar residues" evidence="1">
    <location>
        <begin position="355"/>
        <end position="367"/>
    </location>
</feature>
<dbReference type="EMBL" id="KQ257475">
    <property type="protein sequence ID" value="KNC95825.1"/>
    <property type="molecule type" value="Genomic_DNA"/>
</dbReference>
<evidence type="ECO:0000256" key="1">
    <source>
        <dbReference type="SAM" id="MobiDB-lite"/>
    </source>
</evidence>
<dbReference type="Proteomes" id="UP000053201">
    <property type="component" value="Unassembled WGS sequence"/>
</dbReference>
<feature type="transmembrane region" description="Helical" evidence="2">
    <location>
        <begin position="273"/>
        <end position="293"/>
    </location>
</feature>
<proteinExistence type="predicted"/>
<evidence type="ECO:0000256" key="2">
    <source>
        <dbReference type="SAM" id="Phobius"/>
    </source>
</evidence>
<dbReference type="OrthoDB" id="10298949at2759"/>
<feature type="region of interest" description="Disordered" evidence="1">
    <location>
        <begin position="24"/>
        <end position="74"/>
    </location>
</feature>
<keyword evidence="2" id="KW-1133">Transmembrane helix</keyword>
<protein>
    <submittedName>
        <fullName evidence="3">Uncharacterized protein</fullName>
    </submittedName>
</protein>
<dbReference type="GeneID" id="27691907"/>
<keyword evidence="2" id="KW-0472">Membrane</keyword>
<dbReference type="InParanoid" id="A0A0L0H2Z5"/>
<accession>A0A0L0H2Z5</accession>
<dbReference type="AlphaFoldDB" id="A0A0L0H2Z5"/>
<name>A0A0L0H2Z5_SPIPD</name>
<dbReference type="RefSeq" id="XP_016603865.1">
    <property type="nucleotide sequence ID" value="XM_016756920.1"/>
</dbReference>
<organism evidence="3 4">
    <name type="scientific">Spizellomyces punctatus (strain DAOM BR117)</name>
    <dbReference type="NCBI Taxonomy" id="645134"/>
    <lineage>
        <taxon>Eukaryota</taxon>
        <taxon>Fungi</taxon>
        <taxon>Fungi incertae sedis</taxon>
        <taxon>Chytridiomycota</taxon>
        <taxon>Chytridiomycota incertae sedis</taxon>
        <taxon>Chytridiomycetes</taxon>
        <taxon>Spizellomycetales</taxon>
        <taxon>Spizellomycetaceae</taxon>
        <taxon>Spizellomyces</taxon>
    </lineage>
</organism>
<feature type="region of interest" description="Disordered" evidence="1">
    <location>
        <begin position="344"/>
        <end position="397"/>
    </location>
</feature>
<evidence type="ECO:0000313" key="4">
    <source>
        <dbReference type="Proteomes" id="UP000053201"/>
    </source>
</evidence>
<reference evidence="3 4" key="1">
    <citation type="submission" date="2009-08" db="EMBL/GenBank/DDBJ databases">
        <title>The Genome Sequence of Spizellomyces punctatus strain DAOM BR117.</title>
        <authorList>
            <consortium name="The Broad Institute Genome Sequencing Platform"/>
            <person name="Russ C."/>
            <person name="Cuomo C."/>
            <person name="Shea T."/>
            <person name="Young S.K."/>
            <person name="Zeng Q."/>
            <person name="Koehrsen M."/>
            <person name="Haas B."/>
            <person name="Borodovsky M."/>
            <person name="Guigo R."/>
            <person name="Alvarado L."/>
            <person name="Berlin A."/>
            <person name="Bochicchio J."/>
            <person name="Borenstein D."/>
            <person name="Chapman S."/>
            <person name="Chen Z."/>
            <person name="Engels R."/>
            <person name="Freedman E."/>
            <person name="Gellesch M."/>
            <person name="Goldberg J."/>
            <person name="Griggs A."/>
            <person name="Gujja S."/>
            <person name="Heiman D."/>
            <person name="Hepburn T."/>
            <person name="Howarth C."/>
            <person name="Jen D."/>
            <person name="Larson L."/>
            <person name="Lewis B."/>
            <person name="Mehta T."/>
            <person name="Park D."/>
            <person name="Pearson M."/>
            <person name="Roberts A."/>
            <person name="Saif S."/>
            <person name="Shenoy N."/>
            <person name="Sisk P."/>
            <person name="Stolte C."/>
            <person name="Sykes S."/>
            <person name="Thomson T."/>
            <person name="Walk T."/>
            <person name="White J."/>
            <person name="Yandava C."/>
            <person name="Burger G."/>
            <person name="Gray M.W."/>
            <person name="Holland P.W.H."/>
            <person name="King N."/>
            <person name="Lang F.B.F."/>
            <person name="Roger A.J."/>
            <person name="Ruiz-Trillo I."/>
            <person name="Lander E."/>
            <person name="Nusbaum C."/>
        </authorList>
    </citation>
    <scope>NUCLEOTIDE SEQUENCE [LARGE SCALE GENOMIC DNA]</scope>
    <source>
        <strain evidence="3 4">DAOM BR117</strain>
    </source>
</reference>
<dbReference type="VEuPathDB" id="FungiDB:SPPG_08765"/>
<sequence length="520" mass="56816">MADEMEFHDLVQVDWAGEDGELIVKSPPSPPLSFHNVGDMDKEEMREKEITEQEEENVENSSEVSTDGFDDLGVSEEPVCSAKEEKKIEDEPVILVQNPVTDLPAPATPAMPVTILFTGHPLPPSHPIIASFCHVASRTRMYTLTTLPSGVKPTITLHVIADLNALFISAMNGTLVETAARSPIFLPIVCHSANTDKSTQGTITLAVRRGLAICGIEYVKNGTGGVFTEREICGMSRKQIMSIVTNGKIEEDESPGYKFRESLDMAFKLGGPWILGLLMSWLFVFAVFTVCSFHRGSALGGVRNPGTMMPTNAQQVVGMVDRVVSAIVEDSESTIKMEWSPSLAEVENDHPSPVPSTMESETLTPSIPTVAKQAEQVDKTECSEEATEQTGKAPEDQVIDQNLEKHEADADNGPKNFPQQTPFKPLISSVALTLPAAVVLPTAHAPPPQHILPSKTGNTTHTTPLITLPASLPTLFNALQAIFKVVMVRWKRGVARLKEQMQVEGKMVVEWLDKWWNGHI</sequence>
<keyword evidence="2" id="KW-0812">Transmembrane</keyword>